<dbReference type="AlphaFoldDB" id="A0AAD5YMU0"/>
<keyword evidence="3" id="KW-1185">Reference proteome</keyword>
<sequence length="325" mass="36132">MAPKGSRGAKSAVKSSKIPVSNVSSALSQTSGRSTAHSSPTNPFVDSPGFIPHTSGTVTPEGSEGEDFPALQSPVKPRKRRTDKDIRQQSDLQVWNMDDDTIIDASFSHLRSPVYAHFDISIERVIDSSGRRKEIVFLFTCKEDPEGHPVQRRGRMKTGSGTSNLNSTIRICDEKLGKASKAVVQSGSSHSYTYSAALHRVLAVLRCAASHRPFNMMSDPWYLVEAEMLRPGVIPPSPQMVSRDTKVLHQRMSLRVKEYFKVHIHDIASYHSQANKEFCQNLKQSIHLVLDGWTAPIIAAYLGLVIVWSDEGEIHHMILEFVRCV</sequence>
<feature type="compositionally biased region" description="Polar residues" evidence="1">
    <location>
        <begin position="18"/>
        <end position="44"/>
    </location>
</feature>
<name>A0AAD5YMU0_9AGAR</name>
<evidence type="ECO:0000313" key="2">
    <source>
        <dbReference type="EMBL" id="KAJ3563702.1"/>
    </source>
</evidence>
<proteinExistence type="predicted"/>
<protein>
    <submittedName>
        <fullName evidence="2">Uncharacterized protein</fullName>
    </submittedName>
</protein>
<evidence type="ECO:0000313" key="3">
    <source>
        <dbReference type="Proteomes" id="UP001213000"/>
    </source>
</evidence>
<reference evidence="2" key="1">
    <citation type="submission" date="2022-07" db="EMBL/GenBank/DDBJ databases">
        <title>Genome Sequence of Leucocoprinus birnbaumii.</title>
        <authorList>
            <person name="Buettner E."/>
        </authorList>
    </citation>
    <scope>NUCLEOTIDE SEQUENCE</scope>
    <source>
        <strain evidence="2">VT141</strain>
    </source>
</reference>
<accession>A0AAD5YMU0</accession>
<evidence type="ECO:0000256" key="1">
    <source>
        <dbReference type="SAM" id="MobiDB-lite"/>
    </source>
</evidence>
<feature type="region of interest" description="Disordered" evidence="1">
    <location>
        <begin position="1"/>
        <end position="85"/>
    </location>
</feature>
<dbReference type="EMBL" id="JANIEX010000731">
    <property type="protein sequence ID" value="KAJ3563702.1"/>
    <property type="molecule type" value="Genomic_DNA"/>
</dbReference>
<dbReference type="Proteomes" id="UP001213000">
    <property type="component" value="Unassembled WGS sequence"/>
</dbReference>
<organism evidence="2 3">
    <name type="scientific">Leucocoprinus birnbaumii</name>
    <dbReference type="NCBI Taxonomy" id="56174"/>
    <lineage>
        <taxon>Eukaryota</taxon>
        <taxon>Fungi</taxon>
        <taxon>Dikarya</taxon>
        <taxon>Basidiomycota</taxon>
        <taxon>Agaricomycotina</taxon>
        <taxon>Agaricomycetes</taxon>
        <taxon>Agaricomycetidae</taxon>
        <taxon>Agaricales</taxon>
        <taxon>Agaricineae</taxon>
        <taxon>Agaricaceae</taxon>
        <taxon>Leucocoprinus</taxon>
    </lineage>
</organism>
<comment type="caution">
    <text evidence="2">The sequence shown here is derived from an EMBL/GenBank/DDBJ whole genome shotgun (WGS) entry which is preliminary data.</text>
</comment>
<gene>
    <name evidence="2" type="ORF">NP233_g8774</name>
</gene>